<dbReference type="PRINTS" id="PR00111">
    <property type="entry name" value="ABHYDROLASE"/>
</dbReference>
<dbReference type="OrthoDB" id="9815441at2"/>
<dbReference type="AlphaFoldDB" id="A0A0D0Q529"/>
<dbReference type="GO" id="GO:0006508">
    <property type="term" value="P:proteolysis"/>
    <property type="evidence" value="ECO:0007669"/>
    <property type="project" value="InterPro"/>
</dbReference>
<dbReference type="STRING" id="1123501.Wenmar_03751"/>
<dbReference type="PATRIC" id="fig|1123501.6.peg.3879"/>
<sequence length="320" mass="33512">MRLAVSLLILLALLVAVVWWRAGARTRSVEAMYPPIGRILDVDGVPVHALVRGDGPDLVLIHGASGNLREFLPLIARLQDRYRVIAFDRPGLGYTGRTDPAYADPFTLAAESPAEQARLLAAAARALGAERPLVLGHSYGGAVALAWALDEEAAGLIDVSGVAMPWPGGLGTLYRATDSRLGGAVVPALVAAAATRGQVAAAIESVFAPQPEPEGYVDEAGAALILSPGRFRANARQVNALRPHVVEMEPRYPSLHLPVEIVHGDADTIVPIGIHSIPLSQAIQGADLTVLDGMGHMPHRAAMDAVAAAVDRAAARAGLR</sequence>
<dbReference type="GO" id="GO:0016746">
    <property type="term" value="F:acyltransferase activity"/>
    <property type="evidence" value="ECO:0007669"/>
    <property type="project" value="UniProtKB-KW"/>
</dbReference>
<dbReference type="EMBL" id="AONG01000021">
    <property type="protein sequence ID" value="KIQ67622.1"/>
    <property type="molecule type" value="Genomic_DNA"/>
</dbReference>
<evidence type="ECO:0000313" key="4">
    <source>
        <dbReference type="EMBL" id="KIQ67622.1"/>
    </source>
</evidence>
<keyword evidence="4" id="KW-0808">Transferase</keyword>
<name>A0A0D0Q529_9RHOB</name>
<gene>
    <name evidence="4" type="ORF">Wenmar_03751</name>
</gene>
<feature type="domain" description="AB hydrolase-1" evidence="3">
    <location>
        <begin position="58"/>
        <end position="309"/>
    </location>
</feature>
<protein>
    <submittedName>
        <fullName evidence="4">Putative hydrolase or acyltransferase (Alpha/beta hydrolase superfamily)</fullName>
    </submittedName>
</protein>
<keyword evidence="5" id="KW-1185">Reference proteome</keyword>
<evidence type="ECO:0000256" key="2">
    <source>
        <dbReference type="ARBA" id="ARBA00022801"/>
    </source>
</evidence>
<dbReference type="Gene3D" id="3.40.50.1820">
    <property type="entry name" value="alpha/beta hydrolase"/>
    <property type="match status" value="1"/>
</dbReference>
<dbReference type="GO" id="GO:0008233">
    <property type="term" value="F:peptidase activity"/>
    <property type="evidence" value="ECO:0007669"/>
    <property type="project" value="InterPro"/>
</dbReference>
<dbReference type="PANTHER" id="PTHR43433:SF5">
    <property type="entry name" value="AB HYDROLASE-1 DOMAIN-CONTAINING PROTEIN"/>
    <property type="match status" value="1"/>
</dbReference>
<comment type="similarity">
    <text evidence="1">Belongs to the peptidase S33 family.</text>
</comment>
<accession>A0A0D0Q529</accession>
<evidence type="ECO:0000259" key="3">
    <source>
        <dbReference type="Pfam" id="PF12697"/>
    </source>
</evidence>
<dbReference type="SUPFAM" id="SSF53474">
    <property type="entry name" value="alpha/beta-Hydrolases"/>
    <property type="match status" value="1"/>
</dbReference>
<dbReference type="Pfam" id="PF12697">
    <property type="entry name" value="Abhydrolase_6"/>
    <property type="match status" value="1"/>
</dbReference>
<reference evidence="4 5" key="1">
    <citation type="submission" date="2013-01" db="EMBL/GenBank/DDBJ databases">
        <authorList>
            <person name="Fiebig A."/>
            <person name="Goeker M."/>
            <person name="Klenk H.-P.P."/>
        </authorList>
    </citation>
    <scope>NUCLEOTIDE SEQUENCE [LARGE SCALE GENOMIC DNA]</scope>
    <source>
        <strain evidence="4 5">DSM 24838</strain>
    </source>
</reference>
<keyword evidence="2 4" id="KW-0378">Hydrolase</keyword>
<dbReference type="InterPro" id="IPR002410">
    <property type="entry name" value="Peptidase_S33"/>
</dbReference>
<keyword evidence="4" id="KW-0012">Acyltransferase</keyword>
<dbReference type="PANTHER" id="PTHR43433">
    <property type="entry name" value="HYDROLASE, ALPHA/BETA FOLD FAMILY PROTEIN"/>
    <property type="match status" value="1"/>
</dbReference>
<comment type="caution">
    <text evidence="4">The sequence shown here is derived from an EMBL/GenBank/DDBJ whole genome shotgun (WGS) entry which is preliminary data.</text>
</comment>
<dbReference type="Proteomes" id="UP000035100">
    <property type="component" value="Unassembled WGS sequence"/>
</dbReference>
<evidence type="ECO:0000313" key="5">
    <source>
        <dbReference type="Proteomes" id="UP000035100"/>
    </source>
</evidence>
<organism evidence="4 5">
    <name type="scientific">Wenxinia marina DSM 24838</name>
    <dbReference type="NCBI Taxonomy" id="1123501"/>
    <lineage>
        <taxon>Bacteria</taxon>
        <taxon>Pseudomonadati</taxon>
        <taxon>Pseudomonadota</taxon>
        <taxon>Alphaproteobacteria</taxon>
        <taxon>Rhodobacterales</taxon>
        <taxon>Roseobacteraceae</taxon>
        <taxon>Wenxinia</taxon>
    </lineage>
</organism>
<dbReference type="eggNOG" id="COG2267">
    <property type="taxonomic scope" value="Bacteria"/>
</dbReference>
<dbReference type="InterPro" id="IPR029058">
    <property type="entry name" value="AB_hydrolase_fold"/>
</dbReference>
<dbReference type="InterPro" id="IPR000073">
    <property type="entry name" value="AB_hydrolase_1"/>
</dbReference>
<dbReference type="InterPro" id="IPR050471">
    <property type="entry name" value="AB_hydrolase"/>
</dbReference>
<evidence type="ECO:0000256" key="1">
    <source>
        <dbReference type="ARBA" id="ARBA00010088"/>
    </source>
</evidence>
<proteinExistence type="inferred from homology"/>
<dbReference type="PRINTS" id="PR00793">
    <property type="entry name" value="PROAMNOPTASE"/>
</dbReference>